<accession>A0ACC1NFQ9</accession>
<dbReference type="EMBL" id="JAPDGR010002083">
    <property type="protein sequence ID" value="KAJ2977749.1"/>
    <property type="molecule type" value="Genomic_DNA"/>
</dbReference>
<dbReference type="Proteomes" id="UP001143856">
    <property type="component" value="Unassembled WGS sequence"/>
</dbReference>
<proteinExistence type="predicted"/>
<evidence type="ECO:0000313" key="1">
    <source>
        <dbReference type="EMBL" id="KAJ2977749.1"/>
    </source>
</evidence>
<comment type="caution">
    <text evidence="1">The sequence shown here is derived from an EMBL/GenBank/DDBJ whole genome shotgun (WGS) entry which is preliminary data.</text>
</comment>
<protein>
    <submittedName>
        <fullName evidence="1">Uncharacterized protein</fullName>
    </submittedName>
</protein>
<gene>
    <name evidence="1" type="ORF">NUW58_g7712</name>
</gene>
<evidence type="ECO:0000313" key="2">
    <source>
        <dbReference type="Proteomes" id="UP001143856"/>
    </source>
</evidence>
<keyword evidence="2" id="KW-1185">Reference proteome</keyword>
<name>A0ACC1NFQ9_9PEZI</name>
<organism evidence="1 2">
    <name type="scientific">Xylaria curta</name>
    <dbReference type="NCBI Taxonomy" id="42375"/>
    <lineage>
        <taxon>Eukaryota</taxon>
        <taxon>Fungi</taxon>
        <taxon>Dikarya</taxon>
        <taxon>Ascomycota</taxon>
        <taxon>Pezizomycotina</taxon>
        <taxon>Sordariomycetes</taxon>
        <taxon>Xylariomycetidae</taxon>
        <taxon>Xylariales</taxon>
        <taxon>Xylariaceae</taxon>
        <taxon>Xylaria</taxon>
    </lineage>
</organism>
<reference evidence="1" key="1">
    <citation type="submission" date="2022-10" db="EMBL/GenBank/DDBJ databases">
        <title>Genome Sequence of Xylaria curta.</title>
        <authorList>
            <person name="Buettner E."/>
        </authorList>
    </citation>
    <scope>NUCLEOTIDE SEQUENCE</scope>
    <source>
        <strain evidence="1">Babe10</strain>
    </source>
</reference>
<sequence length="194" mass="21700">MIKTRLAQTTDARQDIYYHVANEHRTDASGVRPGNLWSGAVFFILVAIQTLRLFLLFSSTCPEIQLATASLQEKSAPRFSKEQTSTGARSSSLVDTFVPVLMRRSVCPPPVPGTLWRELPEDTGEPWVIDGHVIPRGTKVGVNTYSLHHNEEYFSDPFAFVPERWLEDETLYPQASNKVIQDVFAAFSTGPRGC</sequence>